<accession>A0A7W2EE70</accession>
<dbReference type="RefSeq" id="WP_182213554.1">
    <property type="nucleotide sequence ID" value="NZ_JACEZS010000001.1"/>
</dbReference>
<dbReference type="SMART" id="SM00471">
    <property type="entry name" value="HDc"/>
    <property type="match status" value="1"/>
</dbReference>
<dbReference type="AlphaFoldDB" id="A0A7W2EE70"/>
<dbReference type="PANTHER" id="PTHR43155:SF2">
    <property type="entry name" value="CYCLIC DI-GMP PHOSPHODIESTERASE PA4108"/>
    <property type="match status" value="1"/>
</dbReference>
<reference evidence="2 3" key="1">
    <citation type="submission" date="2020-07" db="EMBL/GenBank/DDBJ databases">
        <title>Novel species isolated from subtropical streams in China.</title>
        <authorList>
            <person name="Lu H."/>
        </authorList>
    </citation>
    <scope>NUCLEOTIDE SEQUENCE [LARGE SCALE GENOMIC DNA]</scope>
    <source>
        <strain evidence="2 3">FT3S</strain>
    </source>
</reference>
<keyword evidence="3" id="KW-1185">Reference proteome</keyword>
<organism evidence="2 3">
    <name type="scientific">Rugamonas fusca</name>
    <dbReference type="NCBI Taxonomy" id="2758568"/>
    <lineage>
        <taxon>Bacteria</taxon>
        <taxon>Pseudomonadati</taxon>
        <taxon>Pseudomonadota</taxon>
        <taxon>Betaproteobacteria</taxon>
        <taxon>Burkholderiales</taxon>
        <taxon>Oxalobacteraceae</taxon>
        <taxon>Telluria group</taxon>
        <taxon>Rugamonas</taxon>
    </lineage>
</organism>
<dbReference type="EMBL" id="JACEZS010000001">
    <property type="protein sequence ID" value="MBA5604211.1"/>
    <property type="molecule type" value="Genomic_DNA"/>
</dbReference>
<evidence type="ECO:0000313" key="3">
    <source>
        <dbReference type="Proteomes" id="UP000566711"/>
    </source>
</evidence>
<dbReference type="Gene3D" id="1.10.3210.10">
    <property type="entry name" value="Hypothetical protein af1432"/>
    <property type="match status" value="1"/>
</dbReference>
<dbReference type="InterPro" id="IPR006675">
    <property type="entry name" value="HDIG_dom"/>
</dbReference>
<evidence type="ECO:0000313" key="2">
    <source>
        <dbReference type="EMBL" id="MBA5604211.1"/>
    </source>
</evidence>
<dbReference type="NCBIfam" id="TIGR00277">
    <property type="entry name" value="HDIG"/>
    <property type="match status" value="1"/>
</dbReference>
<dbReference type="GO" id="GO:0008081">
    <property type="term" value="F:phosphoric diester hydrolase activity"/>
    <property type="evidence" value="ECO:0007669"/>
    <property type="project" value="UniProtKB-ARBA"/>
</dbReference>
<sequence>MGLLKLFDHWFDFKCPELPDLGGHSANLLASLLTMAWLVEARDPYTGGHLWRVSMYARLLAERVGLNDADAARFSLGGFLHDLGKVSVPDAILRKTDALTPSEYAIIKTHPEMGVRMLAGHPLAGLVADAIRSHHERPDGHGYPDRLLETGIPRIAKVVGVCDAFDAMTSERPYRHGMAPAEACAIIRKLAGAQFSSEYSSQFVAMCEEGLFDCIVGYSDHGIPLQTCPRCGPTLTIRREQGAGARVYCHNCGAEFSLETAAGRVVVTPTGAMGNAEQLQIEVDSMLISRTVRALAEMLPMLDFHSSQSQFVGQTT</sequence>
<dbReference type="PANTHER" id="PTHR43155">
    <property type="entry name" value="CYCLIC DI-GMP PHOSPHODIESTERASE PA4108-RELATED"/>
    <property type="match status" value="1"/>
</dbReference>
<dbReference type="SUPFAM" id="SSF109604">
    <property type="entry name" value="HD-domain/PDEase-like"/>
    <property type="match status" value="1"/>
</dbReference>
<comment type="caution">
    <text evidence="2">The sequence shown here is derived from an EMBL/GenBank/DDBJ whole genome shotgun (WGS) entry which is preliminary data.</text>
</comment>
<dbReference type="PROSITE" id="PS51832">
    <property type="entry name" value="HD_GYP"/>
    <property type="match status" value="1"/>
</dbReference>
<feature type="domain" description="HD-GYP" evidence="1">
    <location>
        <begin position="24"/>
        <end position="220"/>
    </location>
</feature>
<proteinExistence type="predicted"/>
<evidence type="ECO:0000259" key="1">
    <source>
        <dbReference type="PROSITE" id="PS51832"/>
    </source>
</evidence>
<dbReference type="Proteomes" id="UP000566711">
    <property type="component" value="Unassembled WGS sequence"/>
</dbReference>
<dbReference type="CDD" id="cd00077">
    <property type="entry name" value="HDc"/>
    <property type="match status" value="1"/>
</dbReference>
<dbReference type="InterPro" id="IPR037522">
    <property type="entry name" value="HD_GYP_dom"/>
</dbReference>
<name>A0A7W2EE70_9BURK</name>
<dbReference type="Pfam" id="PF13487">
    <property type="entry name" value="HD_5"/>
    <property type="match status" value="1"/>
</dbReference>
<gene>
    <name evidence="2" type="ORF">H3H36_02385</name>
</gene>
<protein>
    <submittedName>
        <fullName evidence="2">HD domain-containing protein</fullName>
    </submittedName>
</protein>
<dbReference type="InterPro" id="IPR003607">
    <property type="entry name" value="HD/PDEase_dom"/>
</dbReference>